<evidence type="ECO:0000313" key="2">
    <source>
        <dbReference type="EMBL" id="KAK4497472.1"/>
    </source>
</evidence>
<proteinExistence type="predicted"/>
<keyword evidence="3" id="KW-1185">Reference proteome</keyword>
<evidence type="ECO:0000313" key="3">
    <source>
        <dbReference type="Proteomes" id="UP001305779"/>
    </source>
</evidence>
<feature type="domain" description="DUF7730" evidence="1">
    <location>
        <begin position="15"/>
        <end position="166"/>
    </location>
</feature>
<dbReference type="Proteomes" id="UP001305779">
    <property type="component" value="Unassembled WGS sequence"/>
</dbReference>
<sequence length="255" mass="28939">MQNVKTNMAGGSRNTQTCTFLTKLPAEIRNQIYEYILTSHNIHVDCRFLSNAVVHPSERLNVYTLKTDSAAHAQTLLPSGENSSVAHYEDRHAACLRPSRTEGRRNVPIALLKTCRQVYDEAVGYLYADNTFSFKTPEDMDLFLSIALSPLQRTWIRSLYLHCETTRYRDPFSCLVGGSLKECGDVRYFGLNVADYYKGWGVPCLPGVRRERLERVEVLVGPKPRHAKGGAGDAWRNRRYAEEFEGLLREGDGRC</sequence>
<reference evidence="2 3" key="1">
    <citation type="journal article" date="2023" name="G3 (Bethesda)">
        <title>A chromosome-level genome assembly of Zasmidium syzygii isolated from banana leaves.</title>
        <authorList>
            <person name="van Westerhoven A.C."/>
            <person name="Mehrabi R."/>
            <person name="Talebi R."/>
            <person name="Steentjes M.B.F."/>
            <person name="Corcolon B."/>
            <person name="Chong P.A."/>
            <person name="Kema G.H.J."/>
            <person name="Seidl M.F."/>
        </authorList>
    </citation>
    <scope>NUCLEOTIDE SEQUENCE [LARGE SCALE GENOMIC DNA]</scope>
    <source>
        <strain evidence="2 3">P124</strain>
    </source>
</reference>
<evidence type="ECO:0000259" key="1">
    <source>
        <dbReference type="Pfam" id="PF24864"/>
    </source>
</evidence>
<protein>
    <recommendedName>
        <fullName evidence="1">DUF7730 domain-containing protein</fullName>
    </recommendedName>
</protein>
<accession>A0ABR0E7R6</accession>
<gene>
    <name evidence="2" type="ORF">PRZ48_011923</name>
</gene>
<dbReference type="Pfam" id="PF24864">
    <property type="entry name" value="DUF7730"/>
    <property type="match status" value="1"/>
</dbReference>
<dbReference type="PANTHER" id="PTHR38790">
    <property type="entry name" value="2EXR DOMAIN-CONTAINING PROTEIN-RELATED"/>
    <property type="match status" value="1"/>
</dbReference>
<comment type="caution">
    <text evidence="2">The sequence shown here is derived from an EMBL/GenBank/DDBJ whole genome shotgun (WGS) entry which is preliminary data.</text>
</comment>
<name>A0ABR0E7R6_ZASCE</name>
<dbReference type="EMBL" id="JAXOVC010000009">
    <property type="protein sequence ID" value="KAK4497472.1"/>
    <property type="molecule type" value="Genomic_DNA"/>
</dbReference>
<dbReference type="InterPro" id="IPR056632">
    <property type="entry name" value="DUF7730"/>
</dbReference>
<organism evidence="2 3">
    <name type="scientific">Zasmidium cellare</name>
    <name type="common">Wine cellar mold</name>
    <name type="synonym">Racodium cellare</name>
    <dbReference type="NCBI Taxonomy" id="395010"/>
    <lineage>
        <taxon>Eukaryota</taxon>
        <taxon>Fungi</taxon>
        <taxon>Dikarya</taxon>
        <taxon>Ascomycota</taxon>
        <taxon>Pezizomycotina</taxon>
        <taxon>Dothideomycetes</taxon>
        <taxon>Dothideomycetidae</taxon>
        <taxon>Mycosphaerellales</taxon>
        <taxon>Mycosphaerellaceae</taxon>
        <taxon>Zasmidium</taxon>
    </lineage>
</organism>